<dbReference type="GO" id="GO:0000976">
    <property type="term" value="F:transcription cis-regulatory region binding"/>
    <property type="evidence" value="ECO:0007669"/>
    <property type="project" value="TreeGrafter"/>
</dbReference>
<sequence length="201" mass="21433">MHSSEKTARTEICDQALRLFAARGADNVSLRQVAAAAEVSPSLVVHHFGGKAGLREAVNERSLAVFRRFAEYVAEAGPDGGPGPGDDFLPRRLVAFLDGDSPVLAHLCRLLLSDEPAGRQIFRRWHALKLAWLDSLPGAVRAGEDRSLCAAWLTANELGVLLQRHQLRGLLGRDPLAAGEAARWAEAGAGVYRAGAGPGPC</sequence>
<dbReference type="InterPro" id="IPR050109">
    <property type="entry name" value="HTH-type_TetR-like_transc_reg"/>
</dbReference>
<organism evidence="4 5">
    <name type="scientific">Actinomadura latina</name>
    <dbReference type="NCBI Taxonomy" id="163603"/>
    <lineage>
        <taxon>Bacteria</taxon>
        <taxon>Bacillati</taxon>
        <taxon>Actinomycetota</taxon>
        <taxon>Actinomycetes</taxon>
        <taxon>Streptosporangiales</taxon>
        <taxon>Thermomonosporaceae</taxon>
        <taxon>Actinomadura</taxon>
    </lineage>
</organism>
<evidence type="ECO:0000313" key="4">
    <source>
        <dbReference type="EMBL" id="NKZ06714.1"/>
    </source>
</evidence>
<gene>
    <name evidence="4" type="ORF">HGB48_23665</name>
</gene>
<dbReference type="InterPro" id="IPR009057">
    <property type="entry name" value="Homeodomain-like_sf"/>
</dbReference>
<evidence type="ECO:0000256" key="1">
    <source>
        <dbReference type="ARBA" id="ARBA00023125"/>
    </source>
</evidence>
<dbReference type="AlphaFoldDB" id="A0A846Z7I1"/>
<dbReference type="Pfam" id="PF00440">
    <property type="entry name" value="TetR_N"/>
    <property type="match status" value="1"/>
</dbReference>
<evidence type="ECO:0000313" key="5">
    <source>
        <dbReference type="Proteomes" id="UP000579250"/>
    </source>
</evidence>
<dbReference type="Proteomes" id="UP000579250">
    <property type="component" value="Unassembled WGS sequence"/>
</dbReference>
<proteinExistence type="predicted"/>
<dbReference type="PANTHER" id="PTHR30055">
    <property type="entry name" value="HTH-TYPE TRANSCRIPTIONAL REGULATOR RUTR"/>
    <property type="match status" value="1"/>
</dbReference>
<reference evidence="4 5" key="1">
    <citation type="submission" date="2020-04" db="EMBL/GenBank/DDBJ databases">
        <title>MicrobeNet Type strains.</title>
        <authorList>
            <person name="Nicholson A.C."/>
        </authorList>
    </citation>
    <scope>NUCLEOTIDE SEQUENCE [LARGE SCALE GENOMIC DNA]</scope>
    <source>
        <strain evidence="4 5">ATCC BAA-277</strain>
    </source>
</reference>
<comment type="caution">
    <text evidence="4">The sequence shown here is derived from an EMBL/GenBank/DDBJ whole genome shotgun (WGS) entry which is preliminary data.</text>
</comment>
<feature type="domain" description="HTH tetR-type" evidence="3">
    <location>
        <begin position="6"/>
        <end position="66"/>
    </location>
</feature>
<dbReference type="GO" id="GO:0003700">
    <property type="term" value="F:DNA-binding transcription factor activity"/>
    <property type="evidence" value="ECO:0007669"/>
    <property type="project" value="TreeGrafter"/>
</dbReference>
<dbReference type="InterPro" id="IPR001647">
    <property type="entry name" value="HTH_TetR"/>
</dbReference>
<protein>
    <submittedName>
        <fullName evidence="4">TetR/AcrR family transcriptional regulator</fullName>
    </submittedName>
</protein>
<dbReference type="Gene3D" id="1.10.357.10">
    <property type="entry name" value="Tetracycline Repressor, domain 2"/>
    <property type="match status" value="1"/>
</dbReference>
<keyword evidence="1 2" id="KW-0238">DNA-binding</keyword>
<keyword evidence="5" id="KW-1185">Reference proteome</keyword>
<dbReference type="PANTHER" id="PTHR30055:SF235">
    <property type="entry name" value="TRANSCRIPTIONAL REGULATORY PROTEIN"/>
    <property type="match status" value="1"/>
</dbReference>
<dbReference type="EMBL" id="JAAXPI010000040">
    <property type="protein sequence ID" value="NKZ06714.1"/>
    <property type="molecule type" value="Genomic_DNA"/>
</dbReference>
<feature type="DNA-binding region" description="H-T-H motif" evidence="2">
    <location>
        <begin position="29"/>
        <end position="48"/>
    </location>
</feature>
<dbReference type="SUPFAM" id="SSF46689">
    <property type="entry name" value="Homeodomain-like"/>
    <property type="match status" value="1"/>
</dbReference>
<dbReference type="RefSeq" id="WP_067634695.1">
    <property type="nucleotide sequence ID" value="NZ_JAAXPI010000040.1"/>
</dbReference>
<accession>A0A846Z7I1</accession>
<evidence type="ECO:0000256" key="2">
    <source>
        <dbReference type="PROSITE-ProRule" id="PRU00335"/>
    </source>
</evidence>
<evidence type="ECO:0000259" key="3">
    <source>
        <dbReference type="PROSITE" id="PS50977"/>
    </source>
</evidence>
<dbReference type="PROSITE" id="PS50977">
    <property type="entry name" value="HTH_TETR_2"/>
    <property type="match status" value="1"/>
</dbReference>
<name>A0A846Z7I1_9ACTN</name>